<evidence type="ECO:0000313" key="2">
    <source>
        <dbReference type="Proteomes" id="UP001055879"/>
    </source>
</evidence>
<evidence type="ECO:0000313" key="1">
    <source>
        <dbReference type="EMBL" id="KAI3771295.1"/>
    </source>
</evidence>
<keyword evidence="2" id="KW-1185">Reference proteome</keyword>
<organism evidence="1 2">
    <name type="scientific">Arctium lappa</name>
    <name type="common">Greater burdock</name>
    <name type="synonym">Lappa major</name>
    <dbReference type="NCBI Taxonomy" id="4217"/>
    <lineage>
        <taxon>Eukaryota</taxon>
        <taxon>Viridiplantae</taxon>
        <taxon>Streptophyta</taxon>
        <taxon>Embryophyta</taxon>
        <taxon>Tracheophyta</taxon>
        <taxon>Spermatophyta</taxon>
        <taxon>Magnoliopsida</taxon>
        <taxon>eudicotyledons</taxon>
        <taxon>Gunneridae</taxon>
        <taxon>Pentapetalae</taxon>
        <taxon>asterids</taxon>
        <taxon>campanulids</taxon>
        <taxon>Asterales</taxon>
        <taxon>Asteraceae</taxon>
        <taxon>Carduoideae</taxon>
        <taxon>Cardueae</taxon>
        <taxon>Arctiinae</taxon>
        <taxon>Arctium</taxon>
    </lineage>
</organism>
<accession>A0ACB9FKF4</accession>
<proteinExistence type="predicted"/>
<reference evidence="2" key="1">
    <citation type="journal article" date="2022" name="Mol. Ecol. Resour.">
        <title>The genomes of chicory, endive, great burdock and yacon provide insights into Asteraceae palaeo-polyploidization history and plant inulin production.</title>
        <authorList>
            <person name="Fan W."/>
            <person name="Wang S."/>
            <person name="Wang H."/>
            <person name="Wang A."/>
            <person name="Jiang F."/>
            <person name="Liu H."/>
            <person name="Zhao H."/>
            <person name="Xu D."/>
            <person name="Zhang Y."/>
        </authorList>
    </citation>
    <scope>NUCLEOTIDE SEQUENCE [LARGE SCALE GENOMIC DNA]</scope>
    <source>
        <strain evidence="2">cv. Niubang</strain>
    </source>
</reference>
<gene>
    <name evidence="1" type="ORF">L6452_02457</name>
</gene>
<name>A0ACB9FKF4_ARCLA</name>
<comment type="caution">
    <text evidence="1">The sequence shown here is derived from an EMBL/GenBank/DDBJ whole genome shotgun (WGS) entry which is preliminary data.</text>
</comment>
<dbReference type="EMBL" id="CM042047">
    <property type="protein sequence ID" value="KAI3771295.1"/>
    <property type="molecule type" value="Genomic_DNA"/>
</dbReference>
<sequence length="66" mass="7806">MGLRRSSDYLCKTCVVASIAQHIMVFPLCELFIKFQNPICPLHLDFIRYLNTWDLVADNFDHNRVY</sequence>
<protein>
    <submittedName>
        <fullName evidence="1">Uncharacterized protein</fullName>
    </submittedName>
</protein>
<reference evidence="1 2" key="2">
    <citation type="journal article" date="2022" name="Mol. Ecol. Resour.">
        <title>The genomes of chicory, endive, great burdock and yacon provide insights into Asteraceae paleo-polyploidization history and plant inulin production.</title>
        <authorList>
            <person name="Fan W."/>
            <person name="Wang S."/>
            <person name="Wang H."/>
            <person name="Wang A."/>
            <person name="Jiang F."/>
            <person name="Liu H."/>
            <person name="Zhao H."/>
            <person name="Xu D."/>
            <person name="Zhang Y."/>
        </authorList>
    </citation>
    <scope>NUCLEOTIDE SEQUENCE [LARGE SCALE GENOMIC DNA]</scope>
    <source>
        <strain evidence="2">cv. Niubang</strain>
    </source>
</reference>
<dbReference type="Proteomes" id="UP001055879">
    <property type="component" value="Linkage Group LG01"/>
</dbReference>